<gene>
    <name evidence="3" type="ORF">ILUMI_05446</name>
</gene>
<keyword evidence="2" id="KW-0732">Signal</keyword>
<evidence type="ECO:0000313" key="4">
    <source>
        <dbReference type="Proteomes" id="UP000801492"/>
    </source>
</evidence>
<feature type="signal peptide" evidence="2">
    <location>
        <begin position="1"/>
        <end position="20"/>
    </location>
</feature>
<protein>
    <submittedName>
        <fullName evidence="3">Uncharacterized protein</fullName>
    </submittedName>
</protein>
<comment type="caution">
    <text evidence="3">The sequence shown here is derived from an EMBL/GenBank/DDBJ whole genome shotgun (WGS) entry which is preliminary data.</text>
</comment>
<dbReference type="EMBL" id="VTPC01002016">
    <property type="protein sequence ID" value="KAF2900744.1"/>
    <property type="molecule type" value="Genomic_DNA"/>
</dbReference>
<keyword evidence="1" id="KW-0175">Coiled coil</keyword>
<name>A0A8K0D7P9_IGNLU</name>
<feature type="chain" id="PRO_5035464801" evidence="2">
    <location>
        <begin position="21"/>
        <end position="212"/>
    </location>
</feature>
<accession>A0A8K0D7P9</accession>
<dbReference type="Proteomes" id="UP000801492">
    <property type="component" value="Unassembled WGS sequence"/>
</dbReference>
<proteinExistence type="predicted"/>
<evidence type="ECO:0000256" key="1">
    <source>
        <dbReference type="SAM" id="Coils"/>
    </source>
</evidence>
<feature type="coiled-coil region" evidence="1">
    <location>
        <begin position="47"/>
        <end position="81"/>
    </location>
</feature>
<keyword evidence="4" id="KW-1185">Reference proteome</keyword>
<dbReference type="AlphaFoldDB" id="A0A8K0D7P9"/>
<reference evidence="3" key="1">
    <citation type="submission" date="2019-08" db="EMBL/GenBank/DDBJ databases">
        <title>The genome of the North American firefly Photinus pyralis.</title>
        <authorList>
            <consortium name="Photinus pyralis genome working group"/>
            <person name="Fallon T.R."/>
            <person name="Sander Lower S.E."/>
            <person name="Weng J.-K."/>
        </authorList>
    </citation>
    <scope>NUCLEOTIDE SEQUENCE</scope>
    <source>
        <strain evidence="3">TRF0915ILg1</strain>
        <tissue evidence="3">Whole body</tissue>
    </source>
</reference>
<evidence type="ECO:0000256" key="2">
    <source>
        <dbReference type="SAM" id="SignalP"/>
    </source>
</evidence>
<organism evidence="3 4">
    <name type="scientific">Ignelater luminosus</name>
    <name type="common">Cucubano</name>
    <name type="synonym">Pyrophorus luminosus</name>
    <dbReference type="NCBI Taxonomy" id="2038154"/>
    <lineage>
        <taxon>Eukaryota</taxon>
        <taxon>Metazoa</taxon>
        <taxon>Ecdysozoa</taxon>
        <taxon>Arthropoda</taxon>
        <taxon>Hexapoda</taxon>
        <taxon>Insecta</taxon>
        <taxon>Pterygota</taxon>
        <taxon>Neoptera</taxon>
        <taxon>Endopterygota</taxon>
        <taxon>Coleoptera</taxon>
        <taxon>Polyphaga</taxon>
        <taxon>Elateriformia</taxon>
        <taxon>Elateroidea</taxon>
        <taxon>Elateridae</taxon>
        <taxon>Agrypninae</taxon>
        <taxon>Pyrophorini</taxon>
        <taxon>Ignelater</taxon>
    </lineage>
</organism>
<evidence type="ECO:0000313" key="3">
    <source>
        <dbReference type="EMBL" id="KAF2900744.1"/>
    </source>
</evidence>
<sequence>MNGIYLLFLLLICNVSFSSGSPVAKRQATTSLPALAEFLMNNEPTGNEDISTKVEKLMNLLRRHQRDEEDLKYNIKQLLLNFHVPGAGGAHPDSSREVVEHSTYRTRHKTVKDVLRMLNLSTNQNDLLEKIILMMQGRRGNRKTPIGRKPDTFQERQLLLDSPDADSKVFQKIKCLQRILEKQLEKESLNEKNRFNVYADSICLLNKMFLSP</sequence>
<dbReference type="OrthoDB" id="10627626at2759"/>